<dbReference type="PANTHER" id="PTHR30255">
    <property type="entry name" value="SINGLE-STRANDED-DNA-SPECIFIC EXONUCLEASE RECJ"/>
    <property type="match status" value="1"/>
</dbReference>
<accession>A0A6H0XTT1</accession>
<dbReference type="SUPFAM" id="SSF64182">
    <property type="entry name" value="DHH phosphoesterases"/>
    <property type="match status" value="1"/>
</dbReference>
<reference evidence="3 4" key="1">
    <citation type="journal article" date="2016" name="Sci. Rep.">
        <title>Peltaster fructicola genome reveals evolution from an invasive phytopathogen to an ectophytic parasite.</title>
        <authorList>
            <person name="Xu C."/>
            <person name="Chen H."/>
            <person name="Gleason M.L."/>
            <person name="Xu J.R."/>
            <person name="Liu H."/>
            <person name="Zhang R."/>
            <person name="Sun G."/>
        </authorList>
    </citation>
    <scope>NUCLEOTIDE SEQUENCE [LARGE SCALE GENOMIC DNA]</scope>
    <source>
        <strain evidence="3 4">LNHT1506</strain>
    </source>
</reference>
<dbReference type="AlphaFoldDB" id="A0A6H0XTT1"/>
<proteinExistence type="predicted"/>
<evidence type="ECO:0000256" key="1">
    <source>
        <dbReference type="SAM" id="MobiDB-lite"/>
    </source>
</evidence>
<dbReference type="InterPro" id="IPR001667">
    <property type="entry name" value="DDH_dom"/>
</dbReference>
<keyword evidence="4" id="KW-1185">Reference proteome</keyword>
<evidence type="ECO:0000259" key="2">
    <source>
        <dbReference type="Pfam" id="PF01368"/>
    </source>
</evidence>
<dbReference type="Proteomes" id="UP000503462">
    <property type="component" value="Chromosome 2"/>
</dbReference>
<dbReference type="Pfam" id="PF01368">
    <property type="entry name" value="DHH"/>
    <property type="match status" value="1"/>
</dbReference>
<name>A0A6H0XTT1_9PEZI</name>
<dbReference type="InterPro" id="IPR038763">
    <property type="entry name" value="DHH_sf"/>
</dbReference>
<dbReference type="Gene3D" id="3.90.1640.30">
    <property type="match status" value="1"/>
</dbReference>
<dbReference type="InterPro" id="IPR051673">
    <property type="entry name" value="SSDNA_exonuclease_RecJ"/>
</dbReference>
<organism evidence="3 4">
    <name type="scientific">Peltaster fructicola</name>
    <dbReference type="NCBI Taxonomy" id="286661"/>
    <lineage>
        <taxon>Eukaryota</taxon>
        <taxon>Fungi</taxon>
        <taxon>Dikarya</taxon>
        <taxon>Ascomycota</taxon>
        <taxon>Pezizomycotina</taxon>
        <taxon>Dothideomycetes</taxon>
        <taxon>Dothideomycetes incertae sedis</taxon>
        <taxon>Peltaster</taxon>
    </lineage>
</organism>
<evidence type="ECO:0000313" key="3">
    <source>
        <dbReference type="EMBL" id="QIW98143.1"/>
    </source>
</evidence>
<dbReference type="PANTHER" id="PTHR30255:SF2">
    <property type="entry name" value="SINGLE-STRANDED-DNA-SPECIFIC EXONUCLEASE RECJ"/>
    <property type="match status" value="1"/>
</dbReference>
<sequence>MQALRVGYRCYSAHGKNQLNQRASIIAGISTTGTTSTGIFKLNTRNASMKRSAPSPATRPAKKARPEVPEYHLSPQVREADGSIQWPAPSTQIGRAREIILECAKAQQTTVIAPDKDADGLSAGSILRHTLILLGLKPELIKAHLLSKGSTIHSDSERTQLQAHNPAYVFVIDHGSRSGPPLIDSEHVGLVIDHHHATPNDFPAKSEHVSACNSPPVATSALLTYEICRPLHADVPATTDWLAVVGTHGDLGNTIKWEPPFPDMRETFKKYTKKLLNDVVSLVNAPRRTATYDVASAWEALSETSEPASVLKNRRLLAARAEVNDEVERCTHTAPKFSSDGKIAVFRIRSEAQVHPVIATRWSGHLQSKALEIVLVANEGYLPGKVNFSCRIPRCARARDPPVDIIQSLRHYASLPDPADPESSKQPLLERMGDDFARGHVQASGGIVKAEEFEELMRIMQIGVKPPKAEAATTPKKKSVIDPTQKTTLNSFFTKVS</sequence>
<protein>
    <recommendedName>
        <fullName evidence="2">DDH domain-containing protein</fullName>
    </recommendedName>
</protein>
<feature type="region of interest" description="Disordered" evidence="1">
    <location>
        <begin position="47"/>
        <end position="68"/>
    </location>
</feature>
<dbReference type="OrthoDB" id="284473at2759"/>
<dbReference type="EMBL" id="CP051140">
    <property type="protein sequence ID" value="QIW98143.1"/>
    <property type="molecule type" value="Genomic_DNA"/>
</dbReference>
<gene>
    <name evidence="3" type="ORF">AMS68_003661</name>
</gene>
<evidence type="ECO:0000313" key="4">
    <source>
        <dbReference type="Proteomes" id="UP000503462"/>
    </source>
</evidence>
<feature type="domain" description="DDH" evidence="2">
    <location>
        <begin position="111"/>
        <end position="229"/>
    </location>
</feature>